<evidence type="ECO:0000259" key="12">
    <source>
        <dbReference type="PROSITE" id="PS51002"/>
    </source>
</evidence>
<feature type="transmembrane region" description="Helical" evidence="11">
    <location>
        <begin position="39"/>
        <end position="63"/>
    </location>
</feature>
<keyword evidence="6" id="KW-0249">Electron transport</keyword>
<dbReference type="Pfam" id="PF00034">
    <property type="entry name" value="Cytochrom_C"/>
    <property type="match status" value="2"/>
</dbReference>
<dbReference type="EMBL" id="CP000473">
    <property type="protein sequence ID" value="ABJ87134.1"/>
    <property type="molecule type" value="Genomic_DNA"/>
</dbReference>
<dbReference type="PANTHER" id="PTHR19271:SF16">
    <property type="entry name" value="CYTOCHROME B"/>
    <property type="match status" value="1"/>
</dbReference>
<dbReference type="eggNOG" id="COG1290">
    <property type="taxonomic scope" value="Bacteria"/>
</dbReference>
<keyword evidence="4 11" id="KW-0812">Transmembrane</keyword>
<dbReference type="InterPro" id="IPR036150">
    <property type="entry name" value="Cyt_b/b6_C_sf"/>
</dbReference>
<organism evidence="14">
    <name type="scientific">Solibacter usitatus (strain Ellin6076)</name>
    <dbReference type="NCBI Taxonomy" id="234267"/>
    <lineage>
        <taxon>Bacteria</taxon>
        <taxon>Pseudomonadati</taxon>
        <taxon>Acidobacteriota</taxon>
        <taxon>Terriglobia</taxon>
        <taxon>Bryobacterales</taxon>
        <taxon>Solibacteraceae</taxon>
        <taxon>Candidatus Solibacter</taxon>
    </lineage>
</organism>
<feature type="transmembrane region" description="Helical" evidence="11">
    <location>
        <begin position="234"/>
        <end position="255"/>
    </location>
</feature>
<dbReference type="GO" id="GO:0020037">
    <property type="term" value="F:heme binding"/>
    <property type="evidence" value="ECO:0007669"/>
    <property type="project" value="InterPro"/>
</dbReference>
<feature type="transmembrane region" description="Helical" evidence="11">
    <location>
        <begin position="326"/>
        <end position="347"/>
    </location>
</feature>
<dbReference type="PROSITE" id="PS51002">
    <property type="entry name" value="CYTB_NTER"/>
    <property type="match status" value="1"/>
</dbReference>
<keyword evidence="7 11" id="KW-1133">Transmembrane helix</keyword>
<dbReference type="GO" id="GO:0016491">
    <property type="term" value="F:oxidoreductase activity"/>
    <property type="evidence" value="ECO:0007669"/>
    <property type="project" value="InterPro"/>
</dbReference>
<reference evidence="14" key="1">
    <citation type="submission" date="2006-10" db="EMBL/GenBank/DDBJ databases">
        <title>Complete sequence of Solibacter usitatus Ellin6076.</title>
        <authorList>
            <consortium name="US DOE Joint Genome Institute"/>
            <person name="Copeland A."/>
            <person name="Lucas S."/>
            <person name="Lapidus A."/>
            <person name="Barry K."/>
            <person name="Detter J.C."/>
            <person name="Glavina del Rio T."/>
            <person name="Hammon N."/>
            <person name="Israni S."/>
            <person name="Dalin E."/>
            <person name="Tice H."/>
            <person name="Pitluck S."/>
            <person name="Thompson L.S."/>
            <person name="Brettin T."/>
            <person name="Bruce D."/>
            <person name="Han C."/>
            <person name="Tapia R."/>
            <person name="Gilna P."/>
            <person name="Schmutz J."/>
            <person name="Larimer F."/>
            <person name="Land M."/>
            <person name="Hauser L."/>
            <person name="Kyrpides N."/>
            <person name="Mikhailova N."/>
            <person name="Janssen P.H."/>
            <person name="Kuske C.R."/>
            <person name="Richardson P."/>
        </authorList>
    </citation>
    <scope>NUCLEOTIDE SEQUENCE</scope>
    <source>
        <strain evidence="14">Ellin6076</strain>
    </source>
</reference>
<evidence type="ECO:0000256" key="2">
    <source>
        <dbReference type="ARBA" id="ARBA00022448"/>
    </source>
</evidence>
<evidence type="ECO:0000256" key="5">
    <source>
        <dbReference type="ARBA" id="ARBA00022723"/>
    </source>
</evidence>
<evidence type="ECO:0000256" key="3">
    <source>
        <dbReference type="ARBA" id="ARBA00022617"/>
    </source>
</evidence>
<dbReference type="GO" id="GO:0022904">
    <property type="term" value="P:respiratory electron transport chain"/>
    <property type="evidence" value="ECO:0007669"/>
    <property type="project" value="InterPro"/>
</dbReference>
<dbReference type="PROSITE" id="PS51007">
    <property type="entry name" value="CYTC"/>
    <property type="match status" value="2"/>
</dbReference>
<gene>
    <name evidence="14" type="ordered locus">Acid_6208</name>
</gene>
<name>Q01T86_SOLUE</name>
<dbReference type="Pfam" id="PF00032">
    <property type="entry name" value="Cytochrom_B_C"/>
    <property type="match status" value="1"/>
</dbReference>
<dbReference type="GO" id="GO:0009055">
    <property type="term" value="F:electron transfer activity"/>
    <property type="evidence" value="ECO:0007669"/>
    <property type="project" value="InterPro"/>
</dbReference>
<feature type="domain" description="Cytochrome b/b6 N-terminal region profile" evidence="12">
    <location>
        <begin position="8"/>
        <end position="219"/>
    </location>
</feature>
<dbReference type="SUPFAM" id="SSF81342">
    <property type="entry name" value="Transmembrane di-heme cytochromes"/>
    <property type="match status" value="1"/>
</dbReference>
<dbReference type="Gene3D" id="1.10.760.10">
    <property type="entry name" value="Cytochrome c-like domain"/>
    <property type="match status" value="2"/>
</dbReference>
<dbReference type="InParanoid" id="Q01T86"/>
<accession>Q01T86</accession>
<dbReference type="eggNOG" id="COG2010">
    <property type="taxonomic scope" value="Bacteria"/>
</dbReference>
<sequence>MRRRIRFFNEWVDHRTGIQTAVRNFLYEEIPASSGWRQVFGSVAMFLFMVQAFTGILLAFNYAPTPGEAYNSLRYILTELTAGRLMRGLHHWGASMIIVVVVLHMVQVFLYGAYKKPREATWMVGVVLFLVTLAYGLTGYLLPWDNRAYWGTVVATKIAAQAPVVGPYLSRLLGGEGSVGVVTFARFYGLHVLLLPPATIFLVILHVFLVRKHGVAPVPGDELLPKKQFYPAQVFKDTVAIFIAFAVLFALAVAVRVPLEQLADPTDTSYVPRPEWYFLFLFQTLKMFDGPLEVVGSVVLPGLAVLALILVPFIDRGHMVKVTRRTAALAFVLLAAVGWGGLTLAAVKSTPKEANAVEVDYSAPTDWMQLSPEEMAGVAYFRQENCISCHVVGEHGTAVGPDLTKTSIHKDAAWMIEHFKRPSAIRPGTSMPPIQLTDAQLNSLAAFLLKLNERNATALDNAPEFATQGALVYQANHCGNCHMVNGIGMRVGPPLNGLSKREGRSWVEDHFANPQKLVPTSIMPSYKLSPRDLENLTTYLFALPD</sequence>
<dbReference type="InterPro" id="IPR036909">
    <property type="entry name" value="Cyt_c-like_dom_sf"/>
</dbReference>
<evidence type="ECO:0000313" key="14">
    <source>
        <dbReference type="EMBL" id="ABJ87134.1"/>
    </source>
</evidence>
<dbReference type="GO" id="GO:0046872">
    <property type="term" value="F:metal ion binding"/>
    <property type="evidence" value="ECO:0007669"/>
    <property type="project" value="UniProtKB-KW"/>
</dbReference>
<evidence type="ECO:0000256" key="7">
    <source>
        <dbReference type="ARBA" id="ARBA00022989"/>
    </source>
</evidence>
<keyword evidence="8 10" id="KW-0408">Iron</keyword>
<proteinExistence type="predicted"/>
<dbReference type="InterPro" id="IPR005798">
    <property type="entry name" value="Cyt_b/b6_C"/>
</dbReference>
<feature type="domain" description="Cytochrome c" evidence="13">
    <location>
        <begin position="372"/>
        <end position="452"/>
    </location>
</feature>
<dbReference type="KEGG" id="sus:Acid_6208"/>
<protein>
    <submittedName>
        <fullName evidence="14">Cytochrome b/b6, N-terminal domain</fullName>
    </submittedName>
</protein>
<evidence type="ECO:0000256" key="10">
    <source>
        <dbReference type="PROSITE-ProRule" id="PRU00433"/>
    </source>
</evidence>
<dbReference type="STRING" id="234267.Acid_6208"/>
<feature type="transmembrane region" description="Helical" evidence="11">
    <location>
        <begin position="188"/>
        <end position="209"/>
    </location>
</feature>
<dbReference type="HOGENOM" id="CLU_031114_4_1_0"/>
<dbReference type="OrthoDB" id="9804503at2"/>
<feature type="domain" description="Cytochrome c" evidence="13">
    <location>
        <begin position="464"/>
        <end position="544"/>
    </location>
</feature>
<dbReference type="PANTHER" id="PTHR19271">
    <property type="entry name" value="CYTOCHROME B"/>
    <property type="match status" value="1"/>
</dbReference>
<keyword evidence="3 10" id="KW-0349">Heme</keyword>
<evidence type="ECO:0000256" key="1">
    <source>
        <dbReference type="ARBA" id="ARBA00004141"/>
    </source>
</evidence>
<evidence type="ECO:0000256" key="9">
    <source>
        <dbReference type="ARBA" id="ARBA00023136"/>
    </source>
</evidence>
<evidence type="ECO:0000256" key="8">
    <source>
        <dbReference type="ARBA" id="ARBA00023004"/>
    </source>
</evidence>
<feature type="transmembrane region" description="Helical" evidence="11">
    <location>
        <begin position="92"/>
        <end position="114"/>
    </location>
</feature>
<dbReference type="GO" id="GO:0016020">
    <property type="term" value="C:membrane"/>
    <property type="evidence" value="ECO:0007669"/>
    <property type="project" value="UniProtKB-SubCell"/>
</dbReference>
<dbReference type="SUPFAM" id="SSF81648">
    <property type="entry name" value="a domain/subunit of cytochrome bc1 complex (Ubiquinol-cytochrome c reductase)"/>
    <property type="match status" value="1"/>
</dbReference>
<dbReference type="SUPFAM" id="SSF46626">
    <property type="entry name" value="Cytochrome c"/>
    <property type="match status" value="2"/>
</dbReference>
<comment type="subcellular location">
    <subcellularLocation>
        <location evidence="1">Membrane</location>
        <topology evidence="1">Multi-pass membrane protein</topology>
    </subcellularLocation>
</comment>
<dbReference type="Gene3D" id="1.20.810.10">
    <property type="entry name" value="Cytochrome Bc1 Complex, Chain C"/>
    <property type="match status" value="1"/>
</dbReference>
<keyword evidence="2" id="KW-0813">Transport</keyword>
<evidence type="ECO:0000256" key="4">
    <source>
        <dbReference type="ARBA" id="ARBA00022692"/>
    </source>
</evidence>
<dbReference type="InterPro" id="IPR027387">
    <property type="entry name" value="Cytb/b6-like_sf"/>
</dbReference>
<evidence type="ECO:0000256" key="11">
    <source>
        <dbReference type="SAM" id="Phobius"/>
    </source>
</evidence>
<dbReference type="InterPro" id="IPR016174">
    <property type="entry name" value="Di-haem_cyt_TM"/>
</dbReference>
<keyword evidence="9 11" id="KW-0472">Membrane</keyword>
<keyword evidence="5 10" id="KW-0479">Metal-binding</keyword>
<feature type="transmembrane region" description="Helical" evidence="11">
    <location>
        <begin position="294"/>
        <end position="314"/>
    </location>
</feature>
<feature type="transmembrane region" description="Helical" evidence="11">
    <location>
        <begin position="121"/>
        <end position="142"/>
    </location>
</feature>
<evidence type="ECO:0000259" key="13">
    <source>
        <dbReference type="PROSITE" id="PS51007"/>
    </source>
</evidence>
<dbReference type="InterPro" id="IPR009056">
    <property type="entry name" value="Cyt_c-like_dom"/>
</dbReference>
<dbReference type="AlphaFoldDB" id="Q01T86"/>
<evidence type="ECO:0000256" key="6">
    <source>
        <dbReference type="ARBA" id="ARBA00022982"/>
    </source>
</evidence>
<dbReference type="InterPro" id="IPR005797">
    <property type="entry name" value="Cyt_b/b6_N"/>
</dbReference>
<dbReference type="Pfam" id="PF00033">
    <property type="entry name" value="Cytochrome_B"/>
    <property type="match status" value="1"/>
</dbReference>